<dbReference type="OrthoDB" id="5691at2759"/>
<dbReference type="EMBL" id="KB454507">
    <property type="protein sequence ID" value="EME29574.1"/>
    <property type="molecule type" value="Genomic_DNA"/>
</dbReference>
<name>M2Y182_GALSU</name>
<dbReference type="GeneID" id="17088357"/>
<feature type="compositionally biased region" description="Basic and acidic residues" evidence="1">
    <location>
        <begin position="206"/>
        <end position="237"/>
    </location>
</feature>
<keyword evidence="4" id="KW-1185">Reference proteome</keyword>
<proteinExistence type="predicted"/>
<dbReference type="PROSITE" id="PS51087">
    <property type="entry name" value="APAG"/>
    <property type="match status" value="1"/>
</dbReference>
<evidence type="ECO:0000256" key="1">
    <source>
        <dbReference type="SAM" id="MobiDB-lite"/>
    </source>
</evidence>
<dbReference type="Gene3D" id="2.60.40.1470">
    <property type="entry name" value="ApaG domain"/>
    <property type="match status" value="1"/>
</dbReference>
<dbReference type="KEGG" id="gsl:Gasu_30130"/>
<sequence length="433" mass="50191">MFLSVAWIDSLSPSWPTQYFKCKLQVSKILPSFVPRRFCSCRWFSTQRRPFYSSDVRQFLVSMDDGTEASQRSPEDVIRTLPPRLPEPERIKLWERIYLLRQERDLAAKEYRFEEASKLKERLLELTMQDPYACLELELRKAVEEERYRDAAIYSDAMRVIGEPPKIEKQDLQQRNAPRNRNIFGFIPKDWPTKTNTGAFNLRRSGIRDMTDDNPYKIGGKESESSEQAEEKPHDESEVGALDQSEYLRLEGFDSNDWEDGHLSTITNKDPSTIEGKTDSKQKLFTYRELLQIQNKSDAVTMGIRVRVECSFSPFDSIIEEGMYTFVYYVEISNLSDDTVQLISREWDIEEITGVWKRVTGTGVVGQQPIIEPGETFKYSSKCPVRVPSFFNPSKDNFLGSMQGKYVFIRGEVGEQAFDVKIARFGFFVNVSL</sequence>
<dbReference type="SUPFAM" id="SSF110069">
    <property type="entry name" value="ApaG-like"/>
    <property type="match status" value="1"/>
</dbReference>
<dbReference type="STRING" id="130081.M2Y182"/>
<dbReference type="PANTHER" id="PTHR47191:SF2">
    <property type="entry name" value="OS05G0170800 PROTEIN"/>
    <property type="match status" value="1"/>
</dbReference>
<evidence type="ECO:0000313" key="4">
    <source>
        <dbReference type="Proteomes" id="UP000030680"/>
    </source>
</evidence>
<dbReference type="Proteomes" id="UP000030680">
    <property type="component" value="Unassembled WGS sequence"/>
</dbReference>
<protein>
    <submittedName>
        <fullName evidence="3">ApaG protein</fullName>
    </submittedName>
</protein>
<evidence type="ECO:0000313" key="3">
    <source>
        <dbReference type="EMBL" id="EME29574.1"/>
    </source>
</evidence>
<dbReference type="Gramene" id="EME29574">
    <property type="protein sequence ID" value="EME29574"/>
    <property type="gene ID" value="Gasu_30130"/>
</dbReference>
<gene>
    <name evidence="3" type="ORF">Gasu_30130</name>
</gene>
<organism evidence="3 4">
    <name type="scientific">Galdieria sulphuraria</name>
    <name type="common">Red alga</name>
    <dbReference type="NCBI Taxonomy" id="130081"/>
    <lineage>
        <taxon>Eukaryota</taxon>
        <taxon>Rhodophyta</taxon>
        <taxon>Bangiophyceae</taxon>
        <taxon>Galdieriales</taxon>
        <taxon>Galdieriaceae</taxon>
        <taxon>Galdieria</taxon>
    </lineage>
</organism>
<evidence type="ECO:0000259" key="2">
    <source>
        <dbReference type="PROSITE" id="PS51087"/>
    </source>
</evidence>
<dbReference type="Pfam" id="PF04379">
    <property type="entry name" value="DUF525"/>
    <property type="match status" value="1"/>
</dbReference>
<dbReference type="AlphaFoldDB" id="M2Y182"/>
<feature type="domain" description="ApaG" evidence="2">
    <location>
        <begin position="298"/>
        <end position="433"/>
    </location>
</feature>
<dbReference type="RefSeq" id="XP_005706094.1">
    <property type="nucleotide sequence ID" value="XM_005706037.1"/>
</dbReference>
<dbReference type="InterPro" id="IPR036767">
    <property type="entry name" value="ApaG_sf"/>
</dbReference>
<dbReference type="PANTHER" id="PTHR47191">
    <property type="entry name" value="OS05G0170800 PROTEIN"/>
    <property type="match status" value="1"/>
</dbReference>
<feature type="region of interest" description="Disordered" evidence="1">
    <location>
        <begin position="203"/>
        <end position="241"/>
    </location>
</feature>
<dbReference type="InterPro" id="IPR050718">
    <property type="entry name" value="ApaG-like"/>
</dbReference>
<dbReference type="InterPro" id="IPR007474">
    <property type="entry name" value="ApaG_domain"/>
</dbReference>
<accession>M2Y182</accession>
<reference evidence="4" key="1">
    <citation type="journal article" date="2013" name="Science">
        <title>Gene transfer from bacteria and archaea facilitated evolution of an extremophilic eukaryote.</title>
        <authorList>
            <person name="Schonknecht G."/>
            <person name="Chen W.H."/>
            <person name="Ternes C.M."/>
            <person name="Barbier G.G."/>
            <person name="Shrestha R.P."/>
            <person name="Stanke M."/>
            <person name="Brautigam A."/>
            <person name="Baker B.J."/>
            <person name="Banfield J.F."/>
            <person name="Garavito R.M."/>
            <person name="Carr K."/>
            <person name="Wilkerson C."/>
            <person name="Rensing S.A."/>
            <person name="Gagneul D."/>
            <person name="Dickenson N.E."/>
            <person name="Oesterhelt C."/>
            <person name="Lercher M.J."/>
            <person name="Weber A.P."/>
        </authorList>
    </citation>
    <scope>NUCLEOTIDE SEQUENCE [LARGE SCALE GENOMIC DNA]</scope>
    <source>
        <strain evidence="4">074W</strain>
    </source>
</reference>